<dbReference type="PRINTS" id="PR00455">
    <property type="entry name" value="HTHTETR"/>
</dbReference>
<dbReference type="PANTHER" id="PTHR47506">
    <property type="entry name" value="TRANSCRIPTIONAL REGULATORY PROTEIN"/>
    <property type="match status" value="1"/>
</dbReference>
<evidence type="ECO:0000256" key="3">
    <source>
        <dbReference type="ARBA" id="ARBA00023163"/>
    </source>
</evidence>
<evidence type="ECO:0000256" key="2">
    <source>
        <dbReference type="ARBA" id="ARBA00023125"/>
    </source>
</evidence>
<dbReference type="SUPFAM" id="SSF48498">
    <property type="entry name" value="Tetracyclin repressor-like, C-terminal domain"/>
    <property type="match status" value="1"/>
</dbReference>
<evidence type="ECO:0000256" key="1">
    <source>
        <dbReference type="ARBA" id="ARBA00023015"/>
    </source>
</evidence>
<reference evidence="5" key="1">
    <citation type="submission" date="2018-07" db="EMBL/GenBank/DDBJ databases">
        <authorList>
            <person name="Quirk P.G."/>
            <person name="Krulwich T.A."/>
        </authorList>
    </citation>
    <scope>NUCLEOTIDE SEQUENCE</scope>
</reference>
<evidence type="ECO:0000259" key="4">
    <source>
        <dbReference type="PROSITE" id="PS50977"/>
    </source>
</evidence>
<dbReference type="SUPFAM" id="SSF46689">
    <property type="entry name" value="Homeodomain-like"/>
    <property type="match status" value="1"/>
</dbReference>
<dbReference type="AlphaFoldDB" id="A0A380TCN9"/>
<sequence length="212" mass="22712">MSARAELKNASLQRILNASAARLRQEGLSGAAVAAVMLDAGLTHGAFYCHFANKEELAIAALRHALKDNRRRWVGSARRESWLDRLIRLGRRYLTPAHRDDLADSCALAALASDAARSGPAFRAAYQEEALKSLRAICAAADDEDRTIDPARFDDAIAFLALCIGGMSLARAVDDKAFSDRILAACRQAVGSLTAPLPPAPPTAEPTDDLTS</sequence>
<gene>
    <name evidence="5" type="ORF">DF3PB_2570004</name>
</gene>
<keyword evidence="1" id="KW-0805">Transcription regulation</keyword>
<dbReference type="InterPro" id="IPR036271">
    <property type="entry name" value="Tet_transcr_reg_TetR-rel_C_sf"/>
</dbReference>
<name>A0A380TCN9_9ZZZZ</name>
<keyword evidence="2" id="KW-0238">DNA-binding</keyword>
<accession>A0A380TCN9</accession>
<dbReference type="PANTHER" id="PTHR47506:SF7">
    <property type="entry name" value="TRANSCRIPTIONAL REGULATORY PROTEIN"/>
    <property type="match status" value="1"/>
</dbReference>
<keyword evidence="3" id="KW-0804">Transcription</keyword>
<feature type="domain" description="HTH tetR-type" evidence="4">
    <location>
        <begin position="9"/>
        <end position="69"/>
    </location>
</feature>
<proteinExistence type="predicted"/>
<dbReference type="EMBL" id="UIDG01000176">
    <property type="protein sequence ID" value="SUS06235.1"/>
    <property type="molecule type" value="Genomic_DNA"/>
</dbReference>
<evidence type="ECO:0000313" key="5">
    <source>
        <dbReference type="EMBL" id="SUS06235.1"/>
    </source>
</evidence>
<protein>
    <submittedName>
        <fullName evidence="5">Bacterial regulatory protein, tetR family</fullName>
    </submittedName>
</protein>
<organism evidence="5">
    <name type="scientific">metagenome</name>
    <dbReference type="NCBI Taxonomy" id="256318"/>
    <lineage>
        <taxon>unclassified sequences</taxon>
        <taxon>metagenomes</taxon>
    </lineage>
</organism>
<dbReference type="InterPro" id="IPR009057">
    <property type="entry name" value="Homeodomain-like_sf"/>
</dbReference>
<dbReference type="Pfam" id="PF00440">
    <property type="entry name" value="TetR_N"/>
    <property type="match status" value="1"/>
</dbReference>
<dbReference type="Gene3D" id="1.10.357.10">
    <property type="entry name" value="Tetracycline Repressor, domain 2"/>
    <property type="match status" value="1"/>
</dbReference>
<dbReference type="Gene3D" id="1.10.10.60">
    <property type="entry name" value="Homeodomain-like"/>
    <property type="match status" value="1"/>
</dbReference>
<dbReference type="GO" id="GO:0003677">
    <property type="term" value="F:DNA binding"/>
    <property type="evidence" value="ECO:0007669"/>
    <property type="project" value="UniProtKB-KW"/>
</dbReference>
<dbReference type="InterPro" id="IPR001647">
    <property type="entry name" value="HTH_TetR"/>
</dbReference>
<dbReference type="PROSITE" id="PS50977">
    <property type="entry name" value="HTH_TETR_2"/>
    <property type="match status" value="1"/>
</dbReference>